<evidence type="ECO:0000256" key="3">
    <source>
        <dbReference type="ARBA" id="ARBA00020515"/>
    </source>
</evidence>
<dbReference type="PROSITE" id="PS50928">
    <property type="entry name" value="ABC_TM1"/>
    <property type="match status" value="1"/>
</dbReference>
<comment type="function">
    <text evidence="10">Part of the ABC transporter complex UgpBAEC involved in sn-glycerol-3-phosphate (G3P) import. Probably responsible for the translocation of the substrate across the membrane.</text>
</comment>
<evidence type="ECO:0000259" key="11">
    <source>
        <dbReference type="PROSITE" id="PS50928"/>
    </source>
</evidence>
<name>A0A1W1XZ50_9NEIS</name>
<evidence type="ECO:0000256" key="7">
    <source>
        <dbReference type="ARBA" id="ARBA00022989"/>
    </source>
</evidence>
<dbReference type="RefSeq" id="WP_245804381.1">
    <property type="nucleotide sequence ID" value="NZ_FWXD01000030.1"/>
</dbReference>
<evidence type="ECO:0000256" key="2">
    <source>
        <dbReference type="ARBA" id="ARBA00011557"/>
    </source>
</evidence>
<dbReference type="InterPro" id="IPR000515">
    <property type="entry name" value="MetI-like"/>
</dbReference>
<evidence type="ECO:0000256" key="10">
    <source>
        <dbReference type="RuleBase" id="RU363056"/>
    </source>
</evidence>
<evidence type="ECO:0000256" key="6">
    <source>
        <dbReference type="ARBA" id="ARBA00022692"/>
    </source>
</evidence>
<feature type="transmembrane region" description="Helical" evidence="9">
    <location>
        <begin position="99"/>
        <end position="121"/>
    </location>
</feature>
<reference evidence="12 13" key="1">
    <citation type="submission" date="2017-04" db="EMBL/GenBank/DDBJ databases">
        <authorList>
            <person name="Afonso C.L."/>
            <person name="Miller P.J."/>
            <person name="Scott M.A."/>
            <person name="Spackman E."/>
            <person name="Goraichik I."/>
            <person name="Dimitrov K.M."/>
            <person name="Suarez D.L."/>
            <person name="Swayne D.E."/>
        </authorList>
    </citation>
    <scope>NUCLEOTIDE SEQUENCE [LARGE SCALE GENOMIC DNA]</scope>
    <source>
        <strain evidence="12 13">DSM 23236</strain>
    </source>
</reference>
<dbReference type="EMBL" id="FWXD01000030">
    <property type="protein sequence ID" value="SMC29193.1"/>
    <property type="molecule type" value="Genomic_DNA"/>
</dbReference>
<dbReference type="InterPro" id="IPR035906">
    <property type="entry name" value="MetI-like_sf"/>
</dbReference>
<accession>A0A1W1XZ50</accession>
<dbReference type="PANTHER" id="PTHR43744:SF8">
    <property type="entry name" value="SN-GLYCEROL-3-PHOSPHATE TRANSPORT SYSTEM PERMEASE PROTEIN UGPE"/>
    <property type="match status" value="1"/>
</dbReference>
<evidence type="ECO:0000256" key="1">
    <source>
        <dbReference type="ARBA" id="ARBA00004651"/>
    </source>
</evidence>
<feature type="transmembrane region" description="Helical" evidence="9">
    <location>
        <begin position="164"/>
        <end position="184"/>
    </location>
</feature>
<keyword evidence="10" id="KW-0997">Cell inner membrane</keyword>
<sequence length="293" mass="31979">MMRRDLMQRGWLLLRYAALLLLTVVAVFPFLWALLIAVSAQGTDAAALYGGANSPFTRPGTGVMLAGLQAQLDRFHFTPFWLLRVFDAMPFTDYLGNSLQLALETVAGVLLLSIPCGYALAQHDFAGKRWLFLALMATLMLPMEVNLVPNFITSARLGLLDTHAAAVLPNIAAALGVFIMRQAFLRLPTEMLDAARVDGASEWQLLWRIAMPLTLPAVSTLAIFSFVLAWNDYLWPAVVLSDRAKLPLAVGIFNDLTGPFATSANLAMAAVVLAIAPVLAGFALTQRLFFRLN</sequence>
<dbReference type="GO" id="GO:0055085">
    <property type="term" value="P:transmembrane transport"/>
    <property type="evidence" value="ECO:0007669"/>
    <property type="project" value="InterPro"/>
</dbReference>
<comment type="similarity">
    <text evidence="9">Belongs to the binding-protein-dependent transport system permease family.</text>
</comment>
<feature type="transmembrane region" description="Helical" evidence="9">
    <location>
        <begin position="266"/>
        <end position="285"/>
    </location>
</feature>
<proteinExistence type="inferred from homology"/>
<dbReference type="GO" id="GO:0005886">
    <property type="term" value="C:plasma membrane"/>
    <property type="evidence" value="ECO:0007669"/>
    <property type="project" value="UniProtKB-SubCell"/>
</dbReference>
<dbReference type="STRING" id="1121001.SAMN02745857_03671"/>
<feature type="transmembrane region" description="Helical" evidence="9">
    <location>
        <begin position="130"/>
        <end position="152"/>
    </location>
</feature>
<keyword evidence="6 9" id="KW-0812">Transmembrane</keyword>
<evidence type="ECO:0000256" key="9">
    <source>
        <dbReference type="RuleBase" id="RU363032"/>
    </source>
</evidence>
<feature type="transmembrane region" description="Helical" evidence="9">
    <location>
        <begin position="205"/>
        <end position="230"/>
    </location>
</feature>
<dbReference type="CDD" id="cd06261">
    <property type="entry name" value="TM_PBP2"/>
    <property type="match status" value="1"/>
</dbReference>
<evidence type="ECO:0000313" key="13">
    <source>
        <dbReference type="Proteomes" id="UP000192761"/>
    </source>
</evidence>
<evidence type="ECO:0000256" key="8">
    <source>
        <dbReference type="ARBA" id="ARBA00023136"/>
    </source>
</evidence>
<dbReference type="AlphaFoldDB" id="A0A1W1XZ50"/>
<keyword evidence="5 10" id="KW-1003">Cell membrane</keyword>
<gene>
    <name evidence="10" type="primary">ugpE</name>
    <name evidence="12" type="ORF">SAMN02745857_03671</name>
</gene>
<keyword evidence="4 9" id="KW-0813">Transport</keyword>
<comment type="subcellular location">
    <subcellularLocation>
        <location evidence="10">Cell inner membrane</location>
        <topology evidence="10">Multi-pass membrane protein</topology>
    </subcellularLocation>
    <subcellularLocation>
        <location evidence="1 9">Cell membrane</location>
        <topology evidence="1 9">Multi-pass membrane protein</topology>
    </subcellularLocation>
</comment>
<keyword evidence="8 9" id="KW-0472">Membrane</keyword>
<evidence type="ECO:0000256" key="4">
    <source>
        <dbReference type="ARBA" id="ARBA00022448"/>
    </source>
</evidence>
<protein>
    <recommendedName>
        <fullName evidence="3 10">sn-glycerol-3-phosphate transport system permease protein UgpE</fullName>
    </recommendedName>
</protein>
<keyword evidence="7 9" id="KW-1133">Transmembrane helix</keyword>
<evidence type="ECO:0000313" key="12">
    <source>
        <dbReference type="EMBL" id="SMC29193.1"/>
    </source>
</evidence>
<evidence type="ECO:0000256" key="5">
    <source>
        <dbReference type="ARBA" id="ARBA00022475"/>
    </source>
</evidence>
<organism evidence="12 13">
    <name type="scientific">Andreprevotia lacus DSM 23236</name>
    <dbReference type="NCBI Taxonomy" id="1121001"/>
    <lineage>
        <taxon>Bacteria</taxon>
        <taxon>Pseudomonadati</taxon>
        <taxon>Pseudomonadota</taxon>
        <taxon>Betaproteobacteria</taxon>
        <taxon>Neisseriales</taxon>
        <taxon>Chitinibacteraceae</taxon>
        <taxon>Andreprevotia</taxon>
    </lineage>
</organism>
<dbReference type="PANTHER" id="PTHR43744">
    <property type="entry name" value="ABC TRANSPORTER PERMEASE PROTEIN MG189-RELATED-RELATED"/>
    <property type="match status" value="1"/>
</dbReference>
<keyword evidence="13" id="KW-1185">Reference proteome</keyword>
<dbReference type="Gene3D" id="1.10.3720.10">
    <property type="entry name" value="MetI-like"/>
    <property type="match status" value="1"/>
</dbReference>
<comment type="subunit">
    <text evidence="2 10">The complex is composed of two ATP-binding proteins (UgpC), two transmembrane proteins (UgpA and UgpE) and a solute-binding protein (UgpB).</text>
</comment>
<comment type="caution">
    <text evidence="10">Lacks conserved residue(s) required for the propagation of feature annotation.</text>
</comment>
<feature type="domain" description="ABC transmembrane type-1" evidence="11">
    <location>
        <begin position="95"/>
        <end position="285"/>
    </location>
</feature>
<dbReference type="SUPFAM" id="SSF161098">
    <property type="entry name" value="MetI-like"/>
    <property type="match status" value="1"/>
</dbReference>
<dbReference type="Pfam" id="PF00528">
    <property type="entry name" value="BPD_transp_1"/>
    <property type="match status" value="1"/>
</dbReference>
<dbReference type="Proteomes" id="UP000192761">
    <property type="component" value="Unassembled WGS sequence"/>
</dbReference>